<feature type="non-terminal residue" evidence="1">
    <location>
        <position position="1"/>
    </location>
</feature>
<reference evidence="1" key="1">
    <citation type="submission" date="2020-02" db="EMBL/GenBank/DDBJ databases">
        <authorList>
            <person name="Meier V. D."/>
        </authorList>
    </citation>
    <scope>NUCLEOTIDE SEQUENCE</scope>
    <source>
        <strain evidence="1">AVDCRST_MAG69</strain>
    </source>
</reference>
<name>A0A6J4S1Z5_9ACTN</name>
<feature type="non-terminal residue" evidence="1">
    <location>
        <position position="32"/>
    </location>
</feature>
<gene>
    <name evidence="1" type="ORF">AVDCRST_MAG69-903</name>
</gene>
<dbReference type="AlphaFoldDB" id="A0A6J4S1Z5"/>
<protein>
    <submittedName>
        <fullName evidence="1">Uncharacterized protein</fullName>
    </submittedName>
</protein>
<evidence type="ECO:0000313" key="1">
    <source>
        <dbReference type="EMBL" id="CAA9483217.1"/>
    </source>
</evidence>
<organism evidence="1">
    <name type="scientific">uncultured Solirubrobacteraceae bacterium</name>
    <dbReference type="NCBI Taxonomy" id="1162706"/>
    <lineage>
        <taxon>Bacteria</taxon>
        <taxon>Bacillati</taxon>
        <taxon>Actinomycetota</taxon>
        <taxon>Thermoleophilia</taxon>
        <taxon>Solirubrobacterales</taxon>
        <taxon>Solirubrobacteraceae</taxon>
        <taxon>environmental samples</taxon>
    </lineage>
</organism>
<accession>A0A6J4S1Z5</accession>
<dbReference type="EMBL" id="CADCVP010000107">
    <property type="protein sequence ID" value="CAA9483217.1"/>
    <property type="molecule type" value="Genomic_DNA"/>
</dbReference>
<proteinExistence type="predicted"/>
<sequence>GRFQGPRLPTHVLRRLTRHPCCHHGRCPQVRL</sequence>